<keyword evidence="3" id="KW-1185">Reference proteome</keyword>
<dbReference type="Proteomes" id="UP001067708">
    <property type="component" value="Unassembled WGS sequence"/>
</dbReference>
<name>A0ABT4HTV0_9BACL</name>
<gene>
    <name evidence="2" type="ORF">O0535_05290</name>
</gene>
<protein>
    <submittedName>
        <fullName evidence="2">Uncharacterized protein</fullName>
    </submittedName>
</protein>
<dbReference type="EMBL" id="JAPTNG010000003">
    <property type="protein sequence ID" value="MCZ0830213.1"/>
    <property type="molecule type" value="Genomic_DNA"/>
</dbReference>
<evidence type="ECO:0000313" key="3">
    <source>
        <dbReference type="Proteomes" id="UP001067708"/>
    </source>
</evidence>
<reference evidence="2" key="1">
    <citation type="submission" date="2022-09" db="EMBL/GenBank/DDBJ databases">
        <title>Genome analysis and characterization of larvicidal activity of Brevibacillus strains.</title>
        <authorList>
            <person name="Patrusheva E.V."/>
            <person name="Izotova A.O."/>
            <person name="Toshchakov S.V."/>
            <person name="Sineoky S.P."/>
        </authorList>
    </citation>
    <scope>NUCLEOTIDE SEQUENCE</scope>
    <source>
        <strain evidence="2">VKPM_B-13244</strain>
    </source>
</reference>
<comment type="caution">
    <text evidence="2">The sequence shown here is derived from an EMBL/GenBank/DDBJ whole genome shotgun (WGS) entry which is preliminary data.</text>
</comment>
<evidence type="ECO:0000256" key="1">
    <source>
        <dbReference type="SAM" id="MobiDB-lite"/>
    </source>
</evidence>
<proteinExistence type="predicted"/>
<organism evidence="2 3">
    <name type="scientific">Brevibacillus halotolerans</name>
    <dbReference type="NCBI Taxonomy" id="1507437"/>
    <lineage>
        <taxon>Bacteria</taxon>
        <taxon>Bacillati</taxon>
        <taxon>Bacillota</taxon>
        <taxon>Bacilli</taxon>
        <taxon>Bacillales</taxon>
        <taxon>Paenibacillaceae</taxon>
        <taxon>Brevibacillus</taxon>
    </lineage>
</organism>
<evidence type="ECO:0000313" key="2">
    <source>
        <dbReference type="EMBL" id="MCZ0830213.1"/>
    </source>
</evidence>
<feature type="region of interest" description="Disordered" evidence="1">
    <location>
        <begin position="1"/>
        <end position="22"/>
    </location>
</feature>
<accession>A0ABT4HTV0</accession>
<sequence>MITSHFEIEAEAPSFSPESTSSWTVDGSNVCKASELIRCFAKGEIKCGRYSVRIFMYVAVDDH</sequence>